<evidence type="ECO:0000256" key="3">
    <source>
        <dbReference type="ARBA" id="ARBA00022801"/>
    </source>
</evidence>
<comment type="caution">
    <text evidence="7">The sequence shown here is derived from an EMBL/GenBank/DDBJ whole genome shotgun (WGS) entry which is preliminary data.</text>
</comment>
<keyword evidence="3" id="KW-0378">Hydrolase</keyword>
<keyword evidence="2" id="KW-0479">Metal-binding</keyword>
<dbReference type="PANTHER" id="PTHR34858">
    <property type="entry name" value="CYSO-CYSTEINE PEPTIDASE"/>
    <property type="match status" value="1"/>
</dbReference>
<dbReference type="PANTHER" id="PTHR34858:SF1">
    <property type="entry name" value="CYSO-CYSTEINE PEPTIDASE"/>
    <property type="match status" value="1"/>
</dbReference>
<dbReference type="EMBL" id="JABWMH010000002">
    <property type="protein sequence ID" value="NVD27763.1"/>
    <property type="molecule type" value="Genomic_DNA"/>
</dbReference>
<dbReference type="Pfam" id="PF14464">
    <property type="entry name" value="Prok-JAB"/>
    <property type="match status" value="1"/>
</dbReference>
<evidence type="ECO:0000256" key="2">
    <source>
        <dbReference type="ARBA" id="ARBA00022723"/>
    </source>
</evidence>
<proteinExistence type="predicted"/>
<dbReference type="InterPro" id="IPR028090">
    <property type="entry name" value="JAB_dom_prok"/>
</dbReference>
<accession>A0ABX2N2B9</accession>
<evidence type="ECO:0000313" key="8">
    <source>
        <dbReference type="Proteomes" id="UP000652427"/>
    </source>
</evidence>
<dbReference type="CDD" id="cd08070">
    <property type="entry name" value="MPN_like"/>
    <property type="match status" value="1"/>
</dbReference>
<reference evidence="7 8" key="1">
    <citation type="submission" date="2020-06" db="EMBL/GenBank/DDBJ databases">
        <authorList>
            <person name="Kim S.-J."/>
            <person name="Park S.-J."/>
        </authorList>
    </citation>
    <scope>NUCLEOTIDE SEQUENCE [LARGE SCALE GENOMIC DNA]</scope>
    <source>
        <strain evidence="7 8">SW-151</strain>
    </source>
</reference>
<organism evidence="7 8">
    <name type="scientific">Parasphingorhabdus flavimaris</name>
    <dbReference type="NCBI Taxonomy" id="266812"/>
    <lineage>
        <taxon>Bacteria</taxon>
        <taxon>Pseudomonadati</taxon>
        <taxon>Pseudomonadota</taxon>
        <taxon>Alphaproteobacteria</taxon>
        <taxon>Sphingomonadales</taxon>
        <taxon>Sphingomonadaceae</taxon>
        <taxon>Parasphingorhabdus</taxon>
    </lineage>
</organism>
<keyword evidence="4" id="KW-0862">Zinc</keyword>
<name>A0ABX2N2B9_9SPHN</name>
<feature type="domain" description="JAB" evidence="6">
    <location>
        <begin position="12"/>
        <end position="114"/>
    </location>
</feature>
<evidence type="ECO:0000313" key="7">
    <source>
        <dbReference type="EMBL" id="NVD27763.1"/>
    </source>
</evidence>
<protein>
    <submittedName>
        <fullName evidence="7">M67 family metallopeptidase</fullName>
    </submittedName>
</protein>
<evidence type="ECO:0000256" key="4">
    <source>
        <dbReference type="ARBA" id="ARBA00022833"/>
    </source>
</evidence>
<keyword evidence="8" id="KW-1185">Reference proteome</keyword>
<dbReference type="Gene3D" id="3.40.140.10">
    <property type="entry name" value="Cytidine Deaminase, domain 2"/>
    <property type="match status" value="1"/>
</dbReference>
<evidence type="ECO:0000256" key="1">
    <source>
        <dbReference type="ARBA" id="ARBA00022670"/>
    </source>
</evidence>
<gene>
    <name evidence="7" type="ORF">HUO14_07600</name>
</gene>
<keyword evidence="5" id="KW-0482">Metalloprotease</keyword>
<keyword evidence="1" id="KW-0645">Protease</keyword>
<sequence length="143" mass="15350">MQVFISSAMLADLQLIALAGAPKEICGILFGRDGRVSGYRVAQNVADDPRRHFEIDPATLIAAEREQREGGEPILGYYHSHPAGTVKPSSTDARCAAPDGRVWLILNGEDAAAWHSVDPGEIYGRFVAMKLDCADAKGQTAAK</sequence>
<dbReference type="InterPro" id="IPR051929">
    <property type="entry name" value="VirAsm_ModProt"/>
</dbReference>
<evidence type="ECO:0000259" key="6">
    <source>
        <dbReference type="Pfam" id="PF14464"/>
    </source>
</evidence>
<dbReference type="SUPFAM" id="SSF102712">
    <property type="entry name" value="JAB1/MPN domain"/>
    <property type="match status" value="1"/>
</dbReference>
<dbReference type="Proteomes" id="UP000652427">
    <property type="component" value="Unassembled WGS sequence"/>
</dbReference>
<evidence type="ECO:0000256" key="5">
    <source>
        <dbReference type="ARBA" id="ARBA00023049"/>
    </source>
</evidence>